<dbReference type="AlphaFoldDB" id="A0A0N0DV16"/>
<dbReference type="EMBL" id="LGTL01000010">
    <property type="protein sequence ID" value="KPA79673.1"/>
    <property type="molecule type" value="Genomic_DNA"/>
</dbReference>
<protein>
    <submittedName>
        <fullName evidence="2">Uncharacterized protein</fullName>
    </submittedName>
</protein>
<accession>A0A0N0DV16</accession>
<sequence length="321" mass="35508">MEPLARNLARASPLPCRRPPPFQWGATSRATGRTHNRVALPFHVHLVAAALVCTARSLHTSQPILQQQSSRPPPNDGGDGARTKPSGYSAAHPSPSSPSEPPSIEPVLTELRTIVTRQYPLGDVYRALKPESRKILIAHKLPLEELLLHLPHNFALYRTPTMKKGWQRQLASGIIVCPPQLLPQSSKAVRLPPTAKPLPALVSLLGEEKARACISTAATTSASVPIGAGTGFVNSSTTPMERLQEVLTYIPNEWTQFTSLNVSLDVKLRCMGFPQTRPFHFFLKHPNYFDVRAQHTRQHTFEVRRSLALQKQLKETAPPQK</sequence>
<keyword evidence="3" id="KW-1185">Reference proteome</keyword>
<feature type="region of interest" description="Disordered" evidence="1">
    <location>
        <begin position="62"/>
        <end position="104"/>
    </location>
</feature>
<evidence type="ECO:0000313" key="2">
    <source>
        <dbReference type="EMBL" id="KPA79672.1"/>
    </source>
</evidence>
<evidence type="ECO:0000256" key="1">
    <source>
        <dbReference type="SAM" id="MobiDB-lite"/>
    </source>
</evidence>
<dbReference type="GeneID" id="26905743"/>
<name>A0A0N0DV16_LEPPY</name>
<feature type="compositionally biased region" description="Low complexity" evidence="1">
    <location>
        <begin position="85"/>
        <end position="94"/>
    </location>
</feature>
<reference evidence="2 3" key="1">
    <citation type="submission" date="2015-07" db="EMBL/GenBank/DDBJ databases">
        <title>High-quality genome of monoxenous trypanosomatid Leptomonas pyrrhocoris.</title>
        <authorList>
            <person name="Flegontov P."/>
            <person name="Butenko A."/>
            <person name="Firsov S."/>
            <person name="Vlcek C."/>
            <person name="Logacheva M.D."/>
            <person name="Field M."/>
            <person name="Filatov D."/>
            <person name="Flegontova O."/>
            <person name="Gerasimov E."/>
            <person name="Jackson A.P."/>
            <person name="Kelly S."/>
            <person name="Opperdoes F."/>
            <person name="O'Reilly A."/>
            <person name="Votypka J."/>
            <person name="Yurchenko V."/>
            <person name="Lukes J."/>
        </authorList>
    </citation>
    <scope>NUCLEOTIDE SEQUENCE [LARGE SCALE GENOMIC DNA]</scope>
    <source>
        <strain evidence="2">H10</strain>
    </source>
</reference>
<dbReference type="VEuPathDB" id="TriTrypDB:LpyrH10_10_2220"/>
<dbReference type="RefSeq" id="XP_015658112.1">
    <property type="nucleotide sequence ID" value="XM_015803470.1"/>
</dbReference>
<dbReference type="EMBL" id="LGTL01000010">
    <property type="protein sequence ID" value="KPA79672.1"/>
    <property type="molecule type" value="Genomic_DNA"/>
</dbReference>
<evidence type="ECO:0000313" key="3">
    <source>
        <dbReference type="Proteomes" id="UP000037923"/>
    </source>
</evidence>
<proteinExistence type="predicted"/>
<dbReference type="RefSeq" id="XP_015658111.1">
    <property type="nucleotide sequence ID" value="XM_015803469.1"/>
</dbReference>
<dbReference type="OMA" id="VKMRCMG"/>
<feature type="compositionally biased region" description="Pro residues" evidence="1">
    <location>
        <begin position="95"/>
        <end position="104"/>
    </location>
</feature>
<comment type="caution">
    <text evidence="2">The sequence shown here is derived from an EMBL/GenBank/DDBJ whole genome shotgun (WGS) entry which is preliminary data.</text>
</comment>
<organism evidence="2 3">
    <name type="scientific">Leptomonas pyrrhocoris</name>
    <name type="common">Firebug parasite</name>
    <dbReference type="NCBI Taxonomy" id="157538"/>
    <lineage>
        <taxon>Eukaryota</taxon>
        <taxon>Discoba</taxon>
        <taxon>Euglenozoa</taxon>
        <taxon>Kinetoplastea</taxon>
        <taxon>Metakinetoplastina</taxon>
        <taxon>Trypanosomatida</taxon>
        <taxon>Trypanosomatidae</taxon>
        <taxon>Leishmaniinae</taxon>
        <taxon>Leptomonas</taxon>
    </lineage>
</organism>
<gene>
    <name evidence="2" type="ORF">ABB37_05453</name>
</gene>
<dbReference type="Proteomes" id="UP000037923">
    <property type="component" value="Unassembled WGS sequence"/>
</dbReference>
<dbReference type="OrthoDB" id="263068at2759"/>
<feature type="region of interest" description="Disordered" evidence="1">
    <location>
        <begin position="1"/>
        <end position="29"/>
    </location>
</feature>